<keyword evidence="4" id="KW-0029">Amino-acid transport</keyword>
<dbReference type="InterPro" id="IPR051010">
    <property type="entry name" value="BCAA_transport"/>
</dbReference>
<feature type="chain" id="PRO_5042861146" evidence="5">
    <location>
        <begin position="24"/>
        <end position="101"/>
    </location>
</feature>
<dbReference type="GO" id="GO:0006865">
    <property type="term" value="P:amino acid transport"/>
    <property type="evidence" value="ECO:0007669"/>
    <property type="project" value="UniProtKB-KW"/>
</dbReference>
<feature type="signal peptide" evidence="5">
    <location>
        <begin position="1"/>
        <end position="23"/>
    </location>
</feature>
<feature type="non-terminal residue" evidence="7">
    <location>
        <position position="101"/>
    </location>
</feature>
<proteinExistence type="inferred from homology"/>
<dbReference type="Proteomes" id="UP000233549">
    <property type="component" value="Unassembled WGS sequence"/>
</dbReference>
<evidence type="ECO:0000259" key="6">
    <source>
        <dbReference type="Pfam" id="PF13458"/>
    </source>
</evidence>
<evidence type="ECO:0000256" key="5">
    <source>
        <dbReference type="SAM" id="SignalP"/>
    </source>
</evidence>
<evidence type="ECO:0000256" key="2">
    <source>
        <dbReference type="ARBA" id="ARBA00022448"/>
    </source>
</evidence>
<reference evidence="7 8" key="1">
    <citation type="submission" date="2017-12" db="EMBL/GenBank/DDBJ databases">
        <title>Rapid rising of carbapenem-resistant Enterobacteriaceae(CRE) and emergence of colistin resistance genemcr-1 in CRE in the hospital of Henan, China.</title>
        <authorList>
            <person name="Sun Q."/>
            <person name="Zhang R."/>
            <person name="Li Y."/>
            <person name="Shen Y."/>
            <person name="Zhang Y."/>
            <person name="Yang J."/>
            <person name="Shu L."/>
            <person name="Zhou H."/>
            <person name="Wang Y."/>
            <person name="Wang B."/>
            <person name="Shen Z."/>
        </authorList>
    </citation>
    <scope>NUCLEOTIDE SEQUENCE [LARGE SCALE GENOMIC DNA]</scope>
    <source>
        <strain evidence="7 8">3512</strain>
    </source>
</reference>
<name>A0AAP8HUD8_ECOLX</name>
<dbReference type="PANTHER" id="PTHR30483">
    <property type="entry name" value="LEUCINE-SPECIFIC-BINDING PROTEIN"/>
    <property type="match status" value="1"/>
</dbReference>
<dbReference type="InterPro" id="IPR028081">
    <property type="entry name" value="Leu-bd"/>
</dbReference>
<gene>
    <name evidence="7" type="ORF">CWS33_29360</name>
</gene>
<evidence type="ECO:0000313" key="8">
    <source>
        <dbReference type="Proteomes" id="UP000233549"/>
    </source>
</evidence>
<sequence>MFKINKFAIALGLCGAMASGAAAADMKVGALFPFSGALALLGQESYRGLELAVNEINAAGGINGEKIQIIKADAVDPTQAVSETKRLISSNVVGVFGSYAS</sequence>
<dbReference type="Pfam" id="PF13458">
    <property type="entry name" value="Peripla_BP_6"/>
    <property type="match status" value="1"/>
</dbReference>
<comment type="similarity">
    <text evidence="1">Belongs to the leucine-binding protein family.</text>
</comment>
<dbReference type="SUPFAM" id="SSF53822">
    <property type="entry name" value="Periplasmic binding protein-like I"/>
    <property type="match status" value="1"/>
</dbReference>
<evidence type="ECO:0000313" key="7">
    <source>
        <dbReference type="EMBL" id="PKD78618.1"/>
    </source>
</evidence>
<organism evidence="7 8">
    <name type="scientific">Escherichia coli</name>
    <dbReference type="NCBI Taxonomy" id="562"/>
    <lineage>
        <taxon>Bacteria</taxon>
        <taxon>Pseudomonadati</taxon>
        <taxon>Pseudomonadota</taxon>
        <taxon>Gammaproteobacteria</taxon>
        <taxon>Enterobacterales</taxon>
        <taxon>Enterobacteriaceae</taxon>
        <taxon>Escherichia</taxon>
    </lineage>
</organism>
<keyword evidence="2" id="KW-0813">Transport</keyword>
<evidence type="ECO:0000256" key="1">
    <source>
        <dbReference type="ARBA" id="ARBA00010062"/>
    </source>
</evidence>
<comment type="caution">
    <text evidence="7">The sequence shown here is derived from an EMBL/GenBank/DDBJ whole genome shotgun (WGS) entry which is preliminary data.</text>
</comment>
<dbReference type="AlphaFoldDB" id="A0AAP8HUD8"/>
<dbReference type="InterPro" id="IPR000709">
    <property type="entry name" value="Leu_Ile_Val-bd"/>
</dbReference>
<feature type="domain" description="Leucine-binding protein" evidence="6">
    <location>
        <begin position="26"/>
        <end position="100"/>
    </location>
</feature>
<dbReference type="EMBL" id="PITP01000447">
    <property type="protein sequence ID" value="PKD78618.1"/>
    <property type="molecule type" value="Genomic_DNA"/>
</dbReference>
<keyword evidence="3 5" id="KW-0732">Signal</keyword>
<accession>A0AAP8HUD8</accession>
<evidence type="ECO:0000256" key="4">
    <source>
        <dbReference type="ARBA" id="ARBA00022970"/>
    </source>
</evidence>
<dbReference type="PRINTS" id="PR00337">
    <property type="entry name" value="LEUILEVALBP"/>
</dbReference>
<protein>
    <submittedName>
        <fullName evidence="7">Amino acid-binding protein</fullName>
    </submittedName>
</protein>
<dbReference type="Gene3D" id="3.40.50.2300">
    <property type="match status" value="1"/>
</dbReference>
<dbReference type="InterPro" id="IPR028082">
    <property type="entry name" value="Peripla_BP_I"/>
</dbReference>
<evidence type="ECO:0000256" key="3">
    <source>
        <dbReference type="ARBA" id="ARBA00022729"/>
    </source>
</evidence>